<sequence length="357" mass="38492">MAPDPDQPVFDEDFVKGAAFTEPSAQERGRAPGRLEQKRSRRRTRRAERKAEKLLYGGSPSGSGYRATGRTKAAAYVLIGAVLVAVVGGAVWEQTLKGDGSGSAPQISISELERSPGISTGPSLNPADPFAGSPAASYADGEAGIEMPVPTAMNGLSASDLTSAYGLVKQTIAAANLEPRVVFKNETDPFTRLLQPDQRDDVRTSLKSKGDGNLRSWMSMFAPGTAEQVGTVIKVNGAVKASKATRQGNKGVLVKSDHNFVYAVQRPGKPDTLMRVVVRRTHEIFLYREDGKVMFWQYESGRSPAPAECDTKDGYIHPSYPEDRGGEDVQPSGEPLDPYDMSRAPDYDRGCGRVQPV</sequence>
<protein>
    <submittedName>
        <fullName evidence="3">Uncharacterized protein</fullName>
    </submittedName>
</protein>
<dbReference type="Proteomes" id="UP000468735">
    <property type="component" value="Unassembled WGS sequence"/>
</dbReference>
<proteinExistence type="predicted"/>
<evidence type="ECO:0000256" key="2">
    <source>
        <dbReference type="SAM" id="Phobius"/>
    </source>
</evidence>
<feature type="region of interest" description="Disordered" evidence="1">
    <location>
        <begin position="303"/>
        <end position="357"/>
    </location>
</feature>
<organism evidence="3 4">
    <name type="scientific">Actinomadura rudentiformis</name>
    <dbReference type="NCBI Taxonomy" id="359158"/>
    <lineage>
        <taxon>Bacteria</taxon>
        <taxon>Bacillati</taxon>
        <taxon>Actinomycetota</taxon>
        <taxon>Actinomycetes</taxon>
        <taxon>Streptosporangiales</taxon>
        <taxon>Thermomonosporaceae</taxon>
        <taxon>Actinomadura</taxon>
    </lineage>
</organism>
<keyword evidence="2" id="KW-0812">Transmembrane</keyword>
<keyword evidence="4" id="KW-1185">Reference proteome</keyword>
<dbReference type="AlphaFoldDB" id="A0A6H9YQP9"/>
<dbReference type="RefSeq" id="WP_151566083.1">
    <property type="nucleotide sequence ID" value="NZ_WBMT01000019.1"/>
</dbReference>
<feature type="region of interest" description="Disordered" evidence="1">
    <location>
        <begin position="113"/>
        <end position="135"/>
    </location>
</feature>
<reference evidence="3 4" key="1">
    <citation type="submission" date="2019-09" db="EMBL/GenBank/DDBJ databases">
        <title>Actinomadura physcomitrii sp. nov., a novel actinomycete isolated from moss [Physcomitrium sphaericum (Ludw) Fuernr].</title>
        <authorList>
            <person name="Zhuang X."/>
            <person name="Liu C."/>
        </authorList>
    </citation>
    <scope>NUCLEOTIDE SEQUENCE [LARGE SCALE GENOMIC DNA]</scope>
    <source>
        <strain evidence="3 4">HMC1</strain>
    </source>
</reference>
<name>A0A6H9YQP9_9ACTN</name>
<dbReference type="OrthoDB" id="3419910at2"/>
<feature type="compositionally biased region" description="Basic and acidic residues" evidence="1">
    <location>
        <begin position="25"/>
        <end position="38"/>
    </location>
</feature>
<feature type="compositionally biased region" description="Basic residues" evidence="1">
    <location>
        <begin position="39"/>
        <end position="48"/>
    </location>
</feature>
<dbReference type="EMBL" id="WBMT01000019">
    <property type="protein sequence ID" value="KAB2343280.1"/>
    <property type="molecule type" value="Genomic_DNA"/>
</dbReference>
<feature type="region of interest" description="Disordered" evidence="1">
    <location>
        <begin position="19"/>
        <end position="66"/>
    </location>
</feature>
<keyword evidence="2" id="KW-0472">Membrane</keyword>
<accession>A0A6H9YQP9</accession>
<feature type="compositionally biased region" description="Basic and acidic residues" evidence="1">
    <location>
        <begin position="309"/>
        <end position="327"/>
    </location>
</feature>
<evidence type="ECO:0000256" key="1">
    <source>
        <dbReference type="SAM" id="MobiDB-lite"/>
    </source>
</evidence>
<keyword evidence="2" id="KW-1133">Transmembrane helix</keyword>
<feature type="transmembrane region" description="Helical" evidence="2">
    <location>
        <begin position="73"/>
        <end position="92"/>
    </location>
</feature>
<evidence type="ECO:0000313" key="4">
    <source>
        <dbReference type="Proteomes" id="UP000468735"/>
    </source>
</evidence>
<evidence type="ECO:0000313" key="3">
    <source>
        <dbReference type="EMBL" id="KAB2343280.1"/>
    </source>
</evidence>
<comment type="caution">
    <text evidence="3">The sequence shown here is derived from an EMBL/GenBank/DDBJ whole genome shotgun (WGS) entry which is preliminary data.</text>
</comment>
<gene>
    <name evidence="3" type="ORF">F8566_34590</name>
</gene>